<dbReference type="Proteomes" id="UP000279833">
    <property type="component" value="Unassembled WGS sequence"/>
</dbReference>
<organism evidence="3">
    <name type="scientific">Schistosoma curassoni</name>
    <dbReference type="NCBI Taxonomy" id="6186"/>
    <lineage>
        <taxon>Eukaryota</taxon>
        <taxon>Metazoa</taxon>
        <taxon>Spiralia</taxon>
        <taxon>Lophotrochozoa</taxon>
        <taxon>Platyhelminthes</taxon>
        <taxon>Trematoda</taxon>
        <taxon>Digenea</taxon>
        <taxon>Strigeidida</taxon>
        <taxon>Schistosomatoidea</taxon>
        <taxon>Schistosomatidae</taxon>
        <taxon>Schistosoma</taxon>
    </lineage>
</organism>
<name>A0A183KKS3_9TREM</name>
<reference evidence="3" key="1">
    <citation type="submission" date="2016-06" db="UniProtKB">
        <authorList>
            <consortium name="WormBaseParasite"/>
        </authorList>
    </citation>
    <scope>IDENTIFICATION</scope>
</reference>
<reference evidence="1 2" key="2">
    <citation type="submission" date="2018-11" db="EMBL/GenBank/DDBJ databases">
        <authorList>
            <consortium name="Pathogen Informatics"/>
        </authorList>
    </citation>
    <scope>NUCLEOTIDE SEQUENCE [LARGE SCALE GENOMIC DNA]</scope>
    <source>
        <strain evidence="1">Dakar</strain>
        <strain evidence="2">Dakar, Senegal</strain>
    </source>
</reference>
<keyword evidence="2" id="KW-1185">Reference proteome</keyword>
<gene>
    <name evidence="1" type="ORF">SCUD_LOCUS15635</name>
</gene>
<dbReference type="AlphaFoldDB" id="A0A183KKS3"/>
<evidence type="ECO:0000313" key="3">
    <source>
        <dbReference type="WBParaSite" id="SCUD_0001563801-mRNA-1"/>
    </source>
</evidence>
<dbReference type="EMBL" id="UZAK01037813">
    <property type="protein sequence ID" value="VDP59735.1"/>
    <property type="molecule type" value="Genomic_DNA"/>
</dbReference>
<sequence length="63" mass="7710">MDLEYLQVTVLREEEEDQPMDLKMTQKIYTTKRLSQHFTFQFIENFRLKLSCVINFHLLMLLV</sequence>
<evidence type="ECO:0000313" key="2">
    <source>
        <dbReference type="Proteomes" id="UP000279833"/>
    </source>
</evidence>
<proteinExistence type="predicted"/>
<evidence type="ECO:0000313" key="1">
    <source>
        <dbReference type="EMBL" id="VDP59735.1"/>
    </source>
</evidence>
<protein>
    <submittedName>
        <fullName evidence="1 3">Uncharacterized protein</fullName>
    </submittedName>
</protein>
<accession>A0A183KKS3</accession>
<dbReference type="WBParaSite" id="SCUD_0001563801-mRNA-1">
    <property type="protein sequence ID" value="SCUD_0001563801-mRNA-1"/>
    <property type="gene ID" value="SCUD_0001563801"/>
</dbReference>